<dbReference type="Gene3D" id="3.30.559.30">
    <property type="entry name" value="Nonribosomal peptide synthetase, condensation domain"/>
    <property type="match status" value="1"/>
</dbReference>
<name>X1QQ61_9ZZZZ</name>
<reference evidence="3" key="1">
    <citation type="journal article" date="2014" name="Front. Microbiol.">
        <title>High frequency of phylogenetically diverse reductive dehalogenase-homologous genes in deep subseafloor sedimentary metagenomes.</title>
        <authorList>
            <person name="Kawai M."/>
            <person name="Futagami T."/>
            <person name="Toyoda A."/>
            <person name="Takaki Y."/>
            <person name="Nishi S."/>
            <person name="Hori S."/>
            <person name="Arai W."/>
            <person name="Tsubouchi T."/>
            <person name="Morono Y."/>
            <person name="Uchiyama I."/>
            <person name="Ito T."/>
            <person name="Fujiyama A."/>
            <person name="Inagaki F."/>
            <person name="Takami H."/>
        </authorList>
    </citation>
    <scope>NUCLEOTIDE SEQUENCE</scope>
    <source>
        <strain evidence="3">Expedition CK06-06</strain>
    </source>
</reference>
<evidence type="ECO:0008006" key="4">
    <source>
        <dbReference type="Google" id="ProtNLM"/>
    </source>
</evidence>
<feature type="non-terminal residue" evidence="3">
    <location>
        <position position="1"/>
    </location>
</feature>
<accession>X1QQ61</accession>
<feature type="domain" description="AMP-dependent synthetase/ligase" evidence="1">
    <location>
        <begin position="139"/>
        <end position="215"/>
    </location>
</feature>
<evidence type="ECO:0000259" key="2">
    <source>
        <dbReference type="Pfam" id="PF00668"/>
    </source>
</evidence>
<dbReference type="GO" id="GO:0005737">
    <property type="term" value="C:cytoplasm"/>
    <property type="evidence" value="ECO:0007669"/>
    <property type="project" value="TreeGrafter"/>
</dbReference>
<feature type="domain" description="Condensation" evidence="2">
    <location>
        <begin position="16"/>
        <end position="119"/>
    </location>
</feature>
<feature type="non-terminal residue" evidence="3">
    <location>
        <position position="215"/>
    </location>
</feature>
<sequence length="215" mass="24792">TPLTLIQQWIDIPPGKTMFETLVVFENNSLNEALRSQGNKWQNREFIYRGQTNFPLTLLGYADPELLLRVEYDRRRFDQQTIKRMLGHLQTLLQDMILKADMPVSKLFYLKADERKQLTVEWNDTTVDYPPHTCLHQLFEAQVERTPDSVALVFEEKQLTYKELNRKANQLAYYLRGLGVGPDTLVGICAERSLEMVIGLFGILKAGGAYVPLDP</sequence>
<dbReference type="GO" id="GO:0043041">
    <property type="term" value="P:amino acid activation for nonribosomal peptide biosynthetic process"/>
    <property type="evidence" value="ECO:0007669"/>
    <property type="project" value="TreeGrafter"/>
</dbReference>
<dbReference type="InterPro" id="IPR001242">
    <property type="entry name" value="Condensation_dom"/>
</dbReference>
<dbReference type="GO" id="GO:0003824">
    <property type="term" value="F:catalytic activity"/>
    <property type="evidence" value="ECO:0007669"/>
    <property type="project" value="InterPro"/>
</dbReference>
<dbReference type="InterPro" id="IPR042099">
    <property type="entry name" value="ANL_N_sf"/>
</dbReference>
<dbReference type="Gene3D" id="3.30.559.10">
    <property type="entry name" value="Chloramphenicol acetyltransferase-like domain"/>
    <property type="match status" value="1"/>
</dbReference>
<dbReference type="SUPFAM" id="SSF52777">
    <property type="entry name" value="CoA-dependent acyltransferases"/>
    <property type="match status" value="1"/>
</dbReference>
<organism evidence="3">
    <name type="scientific">marine sediment metagenome</name>
    <dbReference type="NCBI Taxonomy" id="412755"/>
    <lineage>
        <taxon>unclassified sequences</taxon>
        <taxon>metagenomes</taxon>
        <taxon>ecological metagenomes</taxon>
    </lineage>
</organism>
<dbReference type="EMBL" id="BARV01037663">
    <property type="protein sequence ID" value="GAI53085.1"/>
    <property type="molecule type" value="Genomic_DNA"/>
</dbReference>
<dbReference type="PANTHER" id="PTHR45527">
    <property type="entry name" value="NONRIBOSOMAL PEPTIDE SYNTHETASE"/>
    <property type="match status" value="1"/>
</dbReference>
<dbReference type="SUPFAM" id="SSF56801">
    <property type="entry name" value="Acetyl-CoA synthetase-like"/>
    <property type="match status" value="1"/>
</dbReference>
<comment type="caution">
    <text evidence="3">The sequence shown here is derived from an EMBL/GenBank/DDBJ whole genome shotgun (WGS) entry which is preliminary data.</text>
</comment>
<dbReference type="GO" id="GO:0031177">
    <property type="term" value="F:phosphopantetheine binding"/>
    <property type="evidence" value="ECO:0007669"/>
    <property type="project" value="TreeGrafter"/>
</dbReference>
<dbReference type="Pfam" id="PF00668">
    <property type="entry name" value="Condensation"/>
    <property type="match status" value="1"/>
</dbReference>
<dbReference type="PANTHER" id="PTHR45527:SF1">
    <property type="entry name" value="FATTY ACID SYNTHASE"/>
    <property type="match status" value="1"/>
</dbReference>
<protein>
    <recommendedName>
        <fullName evidence="4">AMP-dependent synthetase/ligase domain-containing protein</fullName>
    </recommendedName>
</protein>
<proteinExistence type="predicted"/>
<gene>
    <name evidence="3" type="ORF">S06H3_58218</name>
</gene>
<dbReference type="Pfam" id="PF00501">
    <property type="entry name" value="AMP-binding"/>
    <property type="match status" value="1"/>
</dbReference>
<evidence type="ECO:0000259" key="1">
    <source>
        <dbReference type="Pfam" id="PF00501"/>
    </source>
</evidence>
<dbReference type="GO" id="GO:0044550">
    <property type="term" value="P:secondary metabolite biosynthetic process"/>
    <property type="evidence" value="ECO:0007669"/>
    <property type="project" value="TreeGrafter"/>
</dbReference>
<evidence type="ECO:0000313" key="3">
    <source>
        <dbReference type="EMBL" id="GAI53085.1"/>
    </source>
</evidence>
<dbReference type="InterPro" id="IPR000873">
    <property type="entry name" value="AMP-dep_synth/lig_dom"/>
</dbReference>
<dbReference type="InterPro" id="IPR023213">
    <property type="entry name" value="CAT-like_dom_sf"/>
</dbReference>
<dbReference type="AlphaFoldDB" id="X1QQ61"/>
<dbReference type="Gene3D" id="3.40.50.12780">
    <property type="entry name" value="N-terminal domain of ligase-like"/>
    <property type="match status" value="1"/>
</dbReference>